<evidence type="ECO:0000256" key="5">
    <source>
        <dbReference type="ARBA" id="ARBA00022692"/>
    </source>
</evidence>
<organism evidence="10 11">
    <name type="scientific">Devosia insulae DS-56</name>
    <dbReference type="NCBI Taxonomy" id="1116389"/>
    <lineage>
        <taxon>Bacteria</taxon>
        <taxon>Pseudomonadati</taxon>
        <taxon>Pseudomonadota</taxon>
        <taxon>Alphaproteobacteria</taxon>
        <taxon>Hyphomicrobiales</taxon>
        <taxon>Devosiaceae</taxon>
        <taxon>Devosia</taxon>
    </lineage>
</organism>
<evidence type="ECO:0000259" key="9">
    <source>
        <dbReference type="Pfam" id="PF12832"/>
    </source>
</evidence>
<keyword evidence="7 8" id="KW-0472">Membrane</keyword>
<dbReference type="GO" id="GO:0005886">
    <property type="term" value="C:plasma membrane"/>
    <property type="evidence" value="ECO:0007669"/>
    <property type="project" value="UniProtKB-SubCell"/>
</dbReference>
<evidence type="ECO:0000256" key="7">
    <source>
        <dbReference type="ARBA" id="ARBA00023136"/>
    </source>
</evidence>
<dbReference type="InterPro" id="IPR036259">
    <property type="entry name" value="MFS_trans_sf"/>
</dbReference>
<dbReference type="EMBL" id="LAJE02000219">
    <property type="protein sequence ID" value="OEO30305.1"/>
    <property type="molecule type" value="Genomic_DNA"/>
</dbReference>
<dbReference type="PANTHER" id="PTHR23522">
    <property type="entry name" value="BLL5896 PROTEIN"/>
    <property type="match status" value="1"/>
</dbReference>
<dbReference type="GO" id="GO:0015528">
    <property type="term" value="F:lactose:proton symporter activity"/>
    <property type="evidence" value="ECO:0007669"/>
    <property type="project" value="TreeGrafter"/>
</dbReference>
<dbReference type="AlphaFoldDB" id="A0A1E5XP01"/>
<keyword evidence="3" id="KW-1003">Cell membrane</keyword>
<comment type="caution">
    <text evidence="10">The sequence shown here is derived from an EMBL/GenBank/DDBJ whole genome shotgun (WGS) entry which is preliminary data.</text>
</comment>
<dbReference type="Pfam" id="PF12832">
    <property type="entry name" value="MFS_1_like"/>
    <property type="match status" value="1"/>
</dbReference>
<dbReference type="SUPFAM" id="SSF103473">
    <property type="entry name" value="MFS general substrate transporter"/>
    <property type="match status" value="1"/>
</dbReference>
<protein>
    <recommendedName>
        <fullName evidence="9">Major facilitator superfamily associated domain-containing protein</fullName>
    </recommendedName>
</protein>
<evidence type="ECO:0000313" key="11">
    <source>
        <dbReference type="Proteomes" id="UP000095463"/>
    </source>
</evidence>
<feature type="transmembrane region" description="Helical" evidence="8">
    <location>
        <begin position="48"/>
        <end position="66"/>
    </location>
</feature>
<reference evidence="10 11" key="1">
    <citation type="journal article" date="2015" name="Genome Announc.">
        <title>Genome Assemblies of Three Soil-Associated Devosia species: D. insulae, D. limi, and D. soli.</title>
        <authorList>
            <person name="Hassan Y.I."/>
            <person name="Lepp D."/>
            <person name="Zhou T."/>
        </authorList>
    </citation>
    <scope>NUCLEOTIDE SEQUENCE [LARGE SCALE GENOMIC DNA]</scope>
    <source>
        <strain evidence="10 11">DS-56</strain>
    </source>
</reference>
<keyword evidence="4" id="KW-0997">Cell inner membrane</keyword>
<dbReference type="NCBIfam" id="NF037955">
    <property type="entry name" value="mfs"/>
    <property type="match status" value="1"/>
</dbReference>
<keyword evidence="2" id="KW-0813">Transport</keyword>
<keyword evidence="5 8" id="KW-0812">Transmembrane</keyword>
<evidence type="ECO:0000256" key="8">
    <source>
        <dbReference type="SAM" id="Phobius"/>
    </source>
</evidence>
<evidence type="ECO:0000256" key="4">
    <source>
        <dbReference type="ARBA" id="ARBA00022519"/>
    </source>
</evidence>
<name>A0A1E5XP01_9HYPH</name>
<proteinExistence type="predicted"/>
<gene>
    <name evidence="10" type="ORF">VW23_022190</name>
</gene>
<sequence length="405" mass="43562">MSSTTIAPRISPELRAAIYHFTVFGSTGVASVYLGIWLINHGISAEEIGIINAAPLVAMLLVNQLVGRIADRMPDWRGVIIVLSLISGLVPIGLFFVSGFWGILGIWIFSVMPAFALVPVVDAATLRMTQRRGTDFSAVRAWGTVGFMVATLCSGPLIAWLGDAAFVPVFVAFALLRAVLAFQLPQFRSGEDRAATKKGASHLREVLKPWFVMGLLGLSILYSTHSAMTAFAAILWTEQGISPGLIGPLTATMAAAEAVMMFVWSRLKLKVSARHIIIFACLVAALRWTAMAFSPPVWVLFALQLLHSITFAMGYLGGIYFIANWTSDDIAAEAQGFSYVLQQAMSVVIILAMGWFVAAFGPMAWLFVAAYAVLGALCVVLSLKLQPPSAHPITSDQLTVADPAP</sequence>
<feature type="transmembrane region" description="Helical" evidence="8">
    <location>
        <begin position="103"/>
        <end position="126"/>
    </location>
</feature>
<feature type="transmembrane region" description="Helical" evidence="8">
    <location>
        <begin position="245"/>
        <end position="264"/>
    </location>
</feature>
<feature type="transmembrane region" description="Helical" evidence="8">
    <location>
        <begin position="305"/>
        <end position="325"/>
    </location>
</feature>
<dbReference type="Proteomes" id="UP000095463">
    <property type="component" value="Unassembled WGS sequence"/>
</dbReference>
<dbReference type="GO" id="GO:0030395">
    <property type="term" value="F:lactose binding"/>
    <property type="evidence" value="ECO:0007669"/>
    <property type="project" value="TreeGrafter"/>
</dbReference>
<dbReference type="InterPro" id="IPR026032">
    <property type="entry name" value="HcaT-like"/>
</dbReference>
<evidence type="ECO:0000256" key="3">
    <source>
        <dbReference type="ARBA" id="ARBA00022475"/>
    </source>
</evidence>
<dbReference type="PIRSF" id="PIRSF004925">
    <property type="entry name" value="HcaT"/>
    <property type="match status" value="1"/>
</dbReference>
<feature type="transmembrane region" description="Helical" evidence="8">
    <location>
        <begin position="364"/>
        <end position="383"/>
    </location>
</feature>
<dbReference type="OrthoDB" id="9150135at2"/>
<evidence type="ECO:0000256" key="1">
    <source>
        <dbReference type="ARBA" id="ARBA00004429"/>
    </source>
</evidence>
<feature type="transmembrane region" description="Helical" evidence="8">
    <location>
        <begin position="16"/>
        <end position="36"/>
    </location>
</feature>
<feature type="transmembrane region" description="Helical" evidence="8">
    <location>
        <begin position="206"/>
        <end position="225"/>
    </location>
</feature>
<keyword evidence="6 8" id="KW-1133">Transmembrane helix</keyword>
<feature type="domain" description="Major facilitator superfamily associated" evidence="9">
    <location>
        <begin position="17"/>
        <end position="341"/>
    </location>
</feature>
<feature type="transmembrane region" description="Helical" evidence="8">
    <location>
        <begin position="337"/>
        <end position="358"/>
    </location>
</feature>
<dbReference type="InterPro" id="IPR024989">
    <property type="entry name" value="MFS_assoc_dom"/>
</dbReference>
<dbReference type="RefSeq" id="WP_069910512.1">
    <property type="nucleotide sequence ID" value="NZ_LAJE02000219.1"/>
</dbReference>
<accession>A0A1E5XP01</accession>
<comment type="subcellular location">
    <subcellularLocation>
        <location evidence="1">Cell inner membrane</location>
        <topology evidence="1">Multi-pass membrane protein</topology>
    </subcellularLocation>
</comment>
<dbReference type="PANTHER" id="PTHR23522:SF10">
    <property type="entry name" value="3-PHENYLPROPIONIC ACID TRANSPORTER-RELATED"/>
    <property type="match status" value="1"/>
</dbReference>
<feature type="transmembrane region" description="Helical" evidence="8">
    <location>
        <begin position="276"/>
        <end position="299"/>
    </location>
</feature>
<feature type="transmembrane region" description="Helical" evidence="8">
    <location>
        <begin position="78"/>
        <end position="97"/>
    </location>
</feature>
<keyword evidence="11" id="KW-1185">Reference proteome</keyword>
<evidence type="ECO:0000256" key="6">
    <source>
        <dbReference type="ARBA" id="ARBA00022989"/>
    </source>
</evidence>
<dbReference type="Gene3D" id="1.20.1250.20">
    <property type="entry name" value="MFS general substrate transporter like domains"/>
    <property type="match status" value="2"/>
</dbReference>
<evidence type="ECO:0000256" key="2">
    <source>
        <dbReference type="ARBA" id="ARBA00022448"/>
    </source>
</evidence>
<evidence type="ECO:0000313" key="10">
    <source>
        <dbReference type="EMBL" id="OEO30305.1"/>
    </source>
</evidence>
<feature type="transmembrane region" description="Helical" evidence="8">
    <location>
        <begin position="165"/>
        <end position="185"/>
    </location>
</feature>
<feature type="transmembrane region" description="Helical" evidence="8">
    <location>
        <begin position="138"/>
        <end position="159"/>
    </location>
</feature>